<organism evidence="2 3">
    <name type="scientific">Aspergillus novoparasiticus</name>
    <dbReference type="NCBI Taxonomy" id="986946"/>
    <lineage>
        <taxon>Eukaryota</taxon>
        <taxon>Fungi</taxon>
        <taxon>Dikarya</taxon>
        <taxon>Ascomycota</taxon>
        <taxon>Pezizomycotina</taxon>
        <taxon>Eurotiomycetes</taxon>
        <taxon>Eurotiomycetidae</taxon>
        <taxon>Eurotiales</taxon>
        <taxon>Aspergillaceae</taxon>
        <taxon>Aspergillus</taxon>
        <taxon>Aspergillus subgen. Circumdati</taxon>
    </lineage>
</organism>
<dbReference type="EMBL" id="ML733427">
    <property type="protein sequence ID" value="KAB8220638.1"/>
    <property type="molecule type" value="Genomic_DNA"/>
</dbReference>
<sequence>MRPPIPHYPAPTYCLPSTVLHTALFSLCFPSHVLEFLEGCALAPGTPVCTLYIPSPECNAHTKEYPPNCLISATCRPRAKATRTFAAGLCFPLDMVVAFVLLTLHNGWGT</sequence>
<evidence type="ECO:0000313" key="3">
    <source>
        <dbReference type="Proteomes" id="UP000326799"/>
    </source>
</evidence>
<reference evidence="2 3" key="1">
    <citation type="submission" date="2019-04" db="EMBL/GenBank/DDBJ databases">
        <title>Fungal friends and foes A comparative genomics study of 23 Aspergillus species from section Flavi.</title>
        <authorList>
            <consortium name="DOE Joint Genome Institute"/>
            <person name="Kjaerbolling I."/>
            <person name="Vesth T.C."/>
            <person name="Frisvad J.C."/>
            <person name="Nybo J.L."/>
            <person name="Theobald S."/>
            <person name="Kildgaard S."/>
            <person name="Petersen T.I."/>
            <person name="Kuo A."/>
            <person name="Sato A."/>
            <person name="Lyhne E.K."/>
            <person name="Kogle M.E."/>
            <person name="Wiebenga A."/>
            <person name="Kun R.S."/>
            <person name="Lubbers R.J."/>
            <person name="Makela M.R."/>
            <person name="Barry K."/>
            <person name="Chovatia M."/>
            <person name="Clum A."/>
            <person name="Daum C."/>
            <person name="Haridas S."/>
            <person name="He G."/>
            <person name="LaButti K."/>
            <person name="Lipzen A."/>
            <person name="Mondo S."/>
            <person name="Pangilinan J."/>
            <person name="Riley R."/>
            <person name="Salamov A."/>
            <person name="Simmons B.A."/>
            <person name="Magnuson J.K."/>
            <person name="Henrissat B."/>
            <person name="Mortensen U.H."/>
            <person name="Larsen T.O."/>
            <person name="De vries R.P."/>
            <person name="Grigoriev I.V."/>
            <person name="Machida M."/>
            <person name="Baker S.E."/>
            <person name="Andersen M.R."/>
        </authorList>
    </citation>
    <scope>NUCLEOTIDE SEQUENCE [LARGE SCALE GENOMIC DNA]</scope>
    <source>
        <strain evidence="2 3">CBS 126849</strain>
    </source>
</reference>
<accession>A0A5N6ET30</accession>
<proteinExistence type="predicted"/>
<feature type="transmembrane region" description="Helical" evidence="1">
    <location>
        <begin position="85"/>
        <end position="104"/>
    </location>
</feature>
<keyword evidence="1" id="KW-1133">Transmembrane helix</keyword>
<dbReference type="AlphaFoldDB" id="A0A5N6ET30"/>
<gene>
    <name evidence="2" type="ORF">BDV33DRAFT_171898</name>
</gene>
<keyword evidence="1" id="KW-0472">Membrane</keyword>
<evidence type="ECO:0000313" key="2">
    <source>
        <dbReference type="EMBL" id="KAB8220638.1"/>
    </source>
</evidence>
<dbReference type="Proteomes" id="UP000326799">
    <property type="component" value="Unassembled WGS sequence"/>
</dbReference>
<name>A0A5N6ET30_9EURO</name>
<keyword evidence="3" id="KW-1185">Reference proteome</keyword>
<evidence type="ECO:0000256" key="1">
    <source>
        <dbReference type="SAM" id="Phobius"/>
    </source>
</evidence>
<protein>
    <submittedName>
        <fullName evidence="2">Uncharacterized protein</fullName>
    </submittedName>
</protein>
<keyword evidence="1" id="KW-0812">Transmembrane</keyword>